<protein>
    <recommendedName>
        <fullName evidence="2">NOG C-terminal domain-containing protein</fullName>
    </recommendedName>
</protein>
<dbReference type="Proteomes" id="UP001529510">
    <property type="component" value="Unassembled WGS sequence"/>
</dbReference>
<dbReference type="Pfam" id="PF08155">
    <property type="entry name" value="NOGCT"/>
    <property type="match status" value="1"/>
</dbReference>
<feature type="non-terminal residue" evidence="3">
    <location>
        <position position="1"/>
    </location>
</feature>
<proteinExistence type="predicted"/>
<name>A0ABD0RRW9_CIRMR</name>
<evidence type="ECO:0000259" key="2">
    <source>
        <dbReference type="Pfam" id="PF08155"/>
    </source>
</evidence>
<evidence type="ECO:0000313" key="3">
    <source>
        <dbReference type="EMBL" id="KAL0201285.1"/>
    </source>
</evidence>
<comment type="caution">
    <text evidence="3">The sequence shown here is derived from an EMBL/GenBank/DDBJ whole genome shotgun (WGS) entry which is preliminary data.</text>
</comment>
<feature type="domain" description="NOG C-terminal" evidence="2">
    <location>
        <begin position="24"/>
        <end position="75"/>
    </location>
</feature>
<dbReference type="AlphaFoldDB" id="A0ABD0RRW9"/>
<gene>
    <name evidence="3" type="ORF">M9458_004472</name>
</gene>
<evidence type="ECO:0000256" key="1">
    <source>
        <dbReference type="SAM" id="MobiDB-lite"/>
    </source>
</evidence>
<evidence type="ECO:0000313" key="4">
    <source>
        <dbReference type="Proteomes" id="UP001529510"/>
    </source>
</evidence>
<feature type="region of interest" description="Disordered" evidence="1">
    <location>
        <begin position="113"/>
        <end position="136"/>
    </location>
</feature>
<accession>A0ABD0RRW9</accession>
<organism evidence="3 4">
    <name type="scientific">Cirrhinus mrigala</name>
    <name type="common">Mrigala</name>
    <dbReference type="NCBI Taxonomy" id="683832"/>
    <lineage>
        <taxon>Eukaryota</taxon>
        <taxon>Metazoa</taxon>
        <taxon>Chordata</taxon>
        <taxon>Craniata</taxon>
        <taxon>Vertebrata</taxon>
        <taxon>Euteleostomi</taxon>
        <taxon>Actinopterygii</taxon>
        <taxon>Neopterygii</taxon>
        <taxon>Teleostei</taxon>
        <taxon>Ostariophysi</taxon>
        <taxon>Cypriniformes</taxon>
        <taxon>Cyprinidae</taxon>
        <taxon>Labeoninae</taxon>
        <taxon>Labeonini</taxon>
        <taxon>Cirrhinus</taxon>
    </lineage>
</organism>
<feature type="non-terminal residue" evidence="3">
    <location>
        <position position="136"/>
    </location>
</feature>
<reference evidence="3 4" key="1">
    <citation type="submission" date="2024-05" db="EMBL/GenBank/DDBJ databases">
        <title>Genome sequencing and assembly of Indian major carp, Cirrhinus mrigala (Hamilton, 1822).</title>
        <authorList>
            <person name="Mohindra V."/>
            <person name="Chowdhury L.M."/>
            <person name="Lal K."/>
            <person name="Jena J.K."/>
        </authorList>
    </citation>
    <scope>NUCLEOTIDE SEQUENCE [LARGE SCALE GENOMIC DNA]</scope>
    <source>
        <strain evidence="3">CM1030</strain>
        <tissue evidence="3">Blood</tissue>
    </source>
</reference>
<sequence length="136" mass="16262">ERPPFIPEGALLRRKAMETDAPKRKLERDLEVELGDDYTLDLQKYWDLMNPEEKQDKIPEIWEGHNIADYIDPEIMKRLEDLEQEEELREKAGDEDEEMREIRQLASQIREKRKMKILASKEKDTQGPRMPRTAKK</sequence>
<keyword evidence="4" id="KW-1185">Reference proteome</keyword>
<dbReference type="EMBL" id="JAMKFB020000002">
    <property type="protein sequence ID" value="KAL0201285.1"/>
    <property type="molecule type" value="Genomic_DNA"/>
</dbReference>
<dbReference type="InterPro" id="IPR012973">
    <property type="entry name" value="NOG_C"/>
</dbReference>